<dbReference type="FunCoup" id="I6NDJ7">
    <property type="interactions" value="498"/>
</dbReference>
<keyword evidence="11" id="KW-1185">Reference proteome</keyword>
<feature type="domain" description="J" evidence="8">
    <location>
        <begin position="6"/>
        <end position="71"/>
    </location>
</feature>
<evidence type="ECO:0000313" key="11">
    <source>
        <dbReference type="Proteomes" id="UP000006790"/>
    </source>
</evidence>
<dbReference type="InterPro" id="IPR002939">
    <property type="entry name" value="DnaJ_C"/>
</dbReference>
<dbReference type="GO" id="GO:0001671">
    <property type="term" value="F:ATPase activator activity"/>
    <property type="evidence" value="ECO:0007669"/>
    <property type="project" value="EnsemblFungi"/>
</dbReference>
<feature type="zinc finger region" description="CR-type" evidence="6">
    <location>
        <begin position="169"/>
        <end position="250"/>
    </location>
</feature>
<dbReference type="GO" id="GO:0043335">
    <property type="term" value="P:protein unfolding"/>
    <property type="evidence" value="ECO:0007669"/>
    <property type="project" value="EnsemblFungi"/>
</dbReference>
<dbReference type="HOGENOM" id="CLU_017633_10_0_1"/>
<organism evidence="10 11">
    <name type="scientific">Eremothecium cymbalariae (strain CBS 270.75 / DBVPG 7215 / KCTC 17166 / NRRL Y-17582)</name>
    <name type="common">Yeast</name>
    <dbReference type="NCBI Taxonomy" id="931890"/>
    <lineage>
        <taxon>Eukaryota</taxon>
        <taxon>Fungi</taxon>
        <taxon>Dikarya</taxon>
        <taxon>Ascomycota</taxon>
        <taxon>Saccharomycotina</taxon>
        <taxon>Saccharomycetes</taxon>
        <taxon>Saccharomycetales</taxon>
        <taxon>Saccharomycetaceae</taxon>
        <taxon>Eremothecium</taxon>
    </lineage>
</organism>
<dbReference type="GO" id="GO:0030544">
    <property type="term" value="F:Hsp70 protein binding"/>
    <property type="evidence" value="ECO:0007669"/>
    <property type="project" value="InterPro"/>
</dbReference>
<gene>
    <name evidence="10" type="ordered locus">Ecym_5384</name>
</gene>
<dbReference type="Gene3D" id="2.60.260.20">
    <property type="entry name" value="Urease metallochaperone UreE, N-terminal domain"/>
    <property type="match status" value="2"/>
</dbReference>
<keyword evidence="1 6" id="KW-0479">Metal-binding</keyword>
<dbReference type="Pfam" id="PF01556">
    <property type="entry name" value="DnaJ_C"/>
    <property type="match status" value="1"/>
</dbReference>
<keyword evidence="2" id="KW-0677">Repeat</keyword>
<dbReference type="InterPro" id="IPR036410">
    <property type="entry name" value="HSP_DnaJ_Cys-rich_dom_sf"/>
</dbReference>
<dbReference type="CDD" id="cd10747">
    <property type="entry name" value="DnaJ_C"/>
    <property type="match status" value="1"/>
</dbReference>
<dbReference type="SMART" id="SM00271">
    <property type="entry name" value="DnaJ"/>
    <property type="match status" value="1"/>
</dbReference>
<dbReference type="RefSeq" id="XP_003646956.1">
    <property type="nucleotide sequence ID" value="XM_003646908.1"/>
</dbReference>
<dbReference type="PROSITE" id="PS50076">
    <property type="entry name" value="DNAJ_2"/>
    <property type="match status" value="1"/>
</dbReference>
<dbReference type="SUPFAM" id="SSF57938">
    <property type="entry name" value="DnaJ/Hsp40 cysteine-rich domain"/>
    <property type="match status" value="1"/>
</dbReference>
<dbReference type="STRING" id="931890.I6NDJ7"/>
<dbReference type="PRINTS" id="PR00625">
    <property type="entry name" value="JDOMAIN"/>
</dbReference>
<evidence type="ECO:0000256" key="1">
    <source>
        <dbReference type="ARBA" id="ARBA00022723"/>
    </source>
</evidence>
<dbReference type="InterPro" id="IPR001305">
    <property type="entry name" value="HSP_DnaJ_Cys-rich_dom"/>
</dbReference>
<dbReference type="InParanoid" id="I6NDJ7"/>
<dbReference type="OMA" id="RGPDIKH"/>
<feature type="compositionally biased region" description="Basic and acidic residues" evidence="7">
    <location>
        <begin position="486"/>
        <end position="497"/>
    </location>
</feature>
<evidence type="ECO:0000256" key="2">
    <source>
        <dbReference type="ARBA" id="ARBA00022737"/>
    </source>
</evidence>
<dbReference type="GeneID" id="11471994"/>
<dbReference type="GO" id="GO:0042405">
    <property type="term" value="C:nuclear inclusion body"/>
    <property type="evidence" value="ECO:0007669"/>
    <property type="project" value="EnsemblFungi"/>
</dbReference>
<dbReference type="InterPro" id="IPR044713">
    <property type="entry name" value="DNJA1/2-like"/>
</dbReference>
<dbReference type="KEGG" id="erc:Ecym_5384"/>
<dbReference type="SUPFAM" id="SSF49493">
    <property type="entry name" value="HSP40/DnaJ peptide-binding domain"/>
    <property type="match status" value="2"/>
</dbReference>
<protein>
    <recommendedName>
        <fullName evidence="12">J domain-containing protein</fullName>
    </recommendedName>
</protein>
<dbReference type="GO" id="GO:0008270">
    <property type="term" value="F:zinc ion binding"/>
    <property type="evidence" value="ECO:0007669"/>
    <property type="project" value="UniProtKB-KW"/>
</dbReference>
<feature type="region of interest" description="Disordered" evidence="7">
    <location>
        <begin position="448"/>
        <end position="503"/>
    </location>
</feature>
<evidence type="ECO:0000256" key="5">
    <source>
        <dbReference type="ARBA" id="ARBA00023186"/>
    </source>
</evidence>
<dbReference type="SUPFAM" id="SSF46565">
    <property type="entry name" value="Chaperone J-domain"/>
    <property type="match status" value="1"/>
</dbReference>
<keyword evidence="3 6" id="KW-0863">Zinc-finger</keyword>
<name>I6NDJ7_ERECY</name>
<dbReference type="GO" id="GO:0006457">
    <property type="term" value="P:protein folding"/>
    <property type="evidence" value="ECO:0007669"/>
    <property type="project" value="InterPro"/>
</dbReference>
<dbReference type="GO" id="GO:0051082">
    <property type="term" value="F:unfolded protein binding"/>
    <property type="evidence" value="ECO:0007669"/>
    <property type="project" value="EnsemblFungi"/>
</dbReference>
<evidence type="ECO:0000256" key="4">
    <source>
        <dbReference type="ARBA" id="ARBA00022833"/>
    </source>
</evidence>
<dbReference type="EMBL" id="CP002501">
    <property type="protein sequence ID" value="AET40139.1"/>
    <property type="molecule type" value="Genomic_DNA"/>
</dbReference>
<dbReference type="FunFam" id="2.10.230.10:FF:000001">
    <property type="entry name" value="DnaJ subfamily A member 2"/>
    <property type="match status" value="1"/>
</dbReference>
<reference evidence="10 11" key="1">
    <citation type="journal article" date="2011" name="G3 (Bethesda)">
        <title>Genome evolution in the Eremothecium clade of the Saccharomyces complex revealed by comparative genomics.</title>
        <authorList>
            <person name="Wendland J."/>
            <person name="Walther A."/>
        </authorList>
    </citation>
    <scope>NUCLEOTIDE SEQUENCE [LARGE SCALE GENOMIC DNA]</scope>
    <source>
        <strain evidence="11">CBS 270.75 / DBVPG 7215 / KCTC 17166 / NRRL Y-17582</strain>
    </source>
</reference>
<evidence type="ECO:0008006" key="12">
    <source>
        <dbReference type="Google" id="ProtNLM"/>
    </source>
</evidence>
<evidence type="ECO:0000256" key="3">
    <source>
        <dbReference type="ARBA" id="ARBA00022771"/>
    </source>
</evidence>
<dbReference type="Pfam" id="PF00226">
    <property type="entry name" value="DnaJ"/>
    <property type="match status" value="1"/>
</dbReference>
<sequence length="503" mass="55921">MVKDTRFYDLLNVSPTVSPQELKKSYKLAALRYHPDKNGHSESAKQAFQQITEAYGILSDERKRKIYDRYGVSDENEIVAILASQKRAAAAAAPAATAARNMEMTPGDLFAHFFGDGFGAGGEFSFLQGNLGGHCRFNSAAKDKARDGKSRGPDIKHNLKCELKELYSGKVAKLGLTRTRLCHRCSGHGSMTSSVCGECRGQGVYSQTRRHGPLVQTWSSSCRNCSGAGTFVKSNDVCQTCRGTGYIRERKIFEVEIKPGLSNKSEIILPGEADQVISTVYGKQQVIPGDVIIIVQEQCSTGRYRRFRESDLVLTRCVVDLRTSLCGGSIYIDDHPSGRPIKLEVIPGELLNPGSIKCVENLGMPKRDNPSQYGDLYIKFCVNFPERLEPETMNVISSALASDSNIIRQENITEPSSAQTRNPDCYEEHVFSNFNEIPDLRKRRHYNSSVAGNKRHKPGGIYESEDEYSDRSYDEDAYDDGFDVYPDARPKTYRMGEEATTAS</sequence>
<dbReference type="GO" id="GO:0072655">
    <property type="term" value="P:establishment of protein localization to mitochondrion"/>
    <property type="evidence" value="ECO:0007669"/>
    <property type="project" value="UniProtKB-ARBA"/>
</dbReference>
<evidence type="ECO:0000313" key="10">
    <source>
        <dbReference type="EMBL" id="AET40139.1"/>
    </source>
</evidence>
<evidence type="ECO:0000259" key="8">
    <source>
        <dbReference type="PROSITE" id="PS50076"/>
    </source>
</evidence>
<dbReference type="Gene3D" id="1.10.287.110">
    <property type="entry name" value="DnaJ domain"/>
    <property type="match status" value="1"/>
</dbReference>
<evidence type="ECO:0000259" key="9">
    <source>
        <dbReference type="PROSITE" id="PS51188"/>
    </source>
</evidence>
<keyword evidence="4 6" id="KW-0862">Zinc</keyword>
<dbReference type="Proteomes" id="UP000006790">
    <property type="component" value="Chromosome 5"/>
</dbReference>
<evidence type="ECO:0000256" key="7">
    <source>
        <dbReference type="SAM" id="MobiDB-lite"/>
    </source>
</evidence>
<dbReference type="InterPro" id="IPR036869">
    <property type="entry name" value="J_dom_sf"/>
</dbReference>
<dbReference type="AlphaFoldDB" id="I6NDJ7"/>
<evidence type="ECO:0000256" key="6">
    <source>
        <dbReference type="PROSITE-ProRule" id="PRU00546"/>
    </source>
</evidence>
<dbReference type="eggNOG" id="KOG0712">
    <property type="taxonomic scope" value="Eukaryota"/>
</dbReference>
<dbReference type="Pfam" id="PF00684">
    <property type="entry name" value="DnaJ_CXXCXGXG"/>
    <property type="match status" value="1"/>
</dbReference>
<dbReference type="CDD" id="cd06257">
    <property type="entry name" value="DnaJ"/>
    <property type="match status" value="1"/>
</dbReference>
<dbReference type="PROSITE" id="PS51188">
    <property type="entry name" value="ZF_CR"/>
    <property type="match status" value="1"/>
</dbReference>
<accession>I6NDJ7</accession>
<dbReference type="InterPro" id="IPR008971">
    <property type="entry name" value="HSP40/DnaJ_pept-bd"/>
</dbReference>
<dbReference type="Gene3D" id="2.10.230.10">
    <property type="entry name" value="Heat shock protein DnaJ, cysteine-rich domain"/>
    <property type="match status" value="1"/>
</dbReference>
<dbReference type="CDD" id="cd10719">
    <property type="entry name" value="DnaJ_zf"/>
    <property type="match status" value="1"/>
</dbReference>
<proteinExistence type="predicted"/>
<dbReference type="InterPro" id="IPR001623">
    <property type="entry name" value="DnaJ_domain"/>
</dbReference>
<dbReference type="GO" id="GO:0016925">
    <property type="term" value="P:protein sumoylation"/>
    <property type="evidence" value="ECO:0007669"/>
    <property type="project" value="EnsemblFungi"/>
</dbReference>
<dbReference type="OrthoDB" id="550424at2759"/>
<feature type="domain" description="CR-type" evidence="9">
    <location>
        <begin position="169"/>
        <end position="250"/>
    </location>
</feature>
<dbReference type="PANTHER" id="PTHR43888">
    <property type="entry name" value="DNAJ-LIKE-2, ISOFORM A-RELATED"/>
    <property type="match status" value="1"/>
</dbReference>
<keyword evidence="5" id="KW-0143">Chaperone</keyword>
<dbReference type="GO" id="GO:0034399">
    <property type="term" value="C:nuclear periphery"/>
    <property type="evidence" value="ECO:0007669"/>
    <property type="project" value="EnsemblFungi"/>
</dbReference>